<dbReference type="EMBL" id="CP003219">
    <property type="protein sequence ID" value="AEW94736.1"/>
    <property type="molecule type" value="Genomic_DNA"/>
</dbReference>
<feature type="region of interest" description="Disordered" evidence="1">
    <location>
        <begin position="1"/>
        <end position="61"/>
    </location>
</feature>
<name>G8WRX7_STREN</name>
<dbReference type="KEGG" id="scy:SCATT_23650"/>
<organism evidence="2 3">
    <name type="scientific">Streptantibioticus cattleyicolor (strain ATCC 35852 / DSM 46488 / JCM 4925 / NBRC 14057 / NRRL 8057)</name>
    <name type="common">Streptomyces cattleya</name>
    <dbReference type="NCBI Taxonomy" id="1003195"/>
    <lineage>
        <taxon>Bacteria</taxon>
        <taxon>Bacillati</taxon>
        <taxon>Actinomycetota</taxon>
        <taxon>Actinomycetes</taxon>
        <taxon>Kitasatosporales</taxon>
        <taxon>Streptomycetaceae</taxon>
        <taxon>Streptantibioticus</taxon>
    </lineage>
</organism>
<dbReference type="AlphaFoldDB" id="G8WRX7"/>
<dbReference type="HOGENOM" id="CLU_2920662_0_0_11"/>
<protein>
    <submittedName>
        <fullName evidence="2">Uncharacterized protein</fullName>
    </submittedName>
</protein>
<keyword evidence="3" id="KW-1185">Reference proteome</keyword>
<proteinExistence type="predicted"/>
<reference evidence="3" key="1">
    <citation type="submission" date="2011-12" db="EMBL/GenBank/DDBJ databases">
        <title>Complete genome sequence of Streptomyces cattleya strain DSM 46488.</title>
        <authorList>
            <person name="Ou H.-Y."/>
            <person name="Li P."/>
            <person name="Zhao C."/>
            <person name="O'Hagan D."/>
            <person name="Deng Z."/>
        </authorList>
    </citation>
    <scope>NUCLEOTIDE SEQUENCE [LARGE SCALE GENOMIC DNA]</scope>
    <source>
        <strain evidence="3">ATCC 35852 / DSM 46488 / JCM 4925 / NBRC 14057 / NRRL 8057</strain>
    </source>
</reference>
<evidence type="ECO:0000313" key="3">
    <source>
        <dbReference type="Proteomes" id="UP000007842"/>
    </source>
</evidence>
<dbReference type="Proteomes" id="UP000007842">
    <property type="component" value="Chromosome"/>
</dbReference>
<sequence length="61" mass="6331">MGRGVVCRPLGKPAGGRACGGPRTRDPCPRAGWDGRHANRGRSPPPRGGTSAQRPGMARRG</sequence>
<gene>
    <name evidence="2" type="ordered locus">SCATT_23650</name>
</gene>
<evidence type="ECO:0000256" key="1">
    <source>
        <dbReference type="SAM" id="MobiDB-lite"/>
    </source>
</evidence>
<evidence type="ECO:0000313" key="2">
    <source>
        <dbReference type="EMBL" id="AEW94736.1"/>
    </source>
</evidence>
<feature type="compositionally biased region" description="Basic and acidic residues" evidence="1">
    <location>
        <begin position="23"/>
        <end position="37"/>
    </location>
</feature>
<accession>G8WRX7</accession>